<name>A0ABV7VJJ6_9PROT</name>
<protein>
    <submittedName>
        <fullName evidence="1">Uncharacterized protein</fullName>
    </submittedName>
</protein>
<evidence type="ECO:0000313" key="2">
    <source>
        <dbReference type="Proteomes" id="UP001595711"/>
    </source>
</evidence>
<evidence type="ECO:0000313" key="1">
    <source>
        <dbReference type="EMBL" id="MFC3677675.1"/>
    </source>
</evidence>
<dbReference type="RefSeq" id="WP_379729251.1">
    <property type="nucleotide sequence ID" value="NZ_JBHRYJ010000005.1"/>
</dbReference>
<sequence length="69" mass="7659">MTDSYALAEDERRVLECLGAAVVLQWNELPMPLQRDLFRAAAAAKTQPDPALKTAIARFLHLHKDDPAS</sequence>
<dbReference type="Proteomes" id="UP001595711">
    <property type="component" value="Unassembled WGS sequence"/>
</dbReference>
<proteinExistence type="predicted"/>
<reference evidence="2" key="1">
    <citation type="journal article" date="2019" name="Int. J. Syst. Evol. Microbiol.">
        <title>The Global Catalogue of Microorganisms (GCM) 10K type strain sequencing project: providing services to taxonomists for standard genome sequencing and annotation.</title>
        <authorList>
            <consortium name="The Broad Institute Genomics Platform"/>
            <consortium name="The Broad Institute Genome Sequencing Center for Infectious Disease"/>
            <person name="Wu L."/>
            <person name="Ma J."/>
        </authorList>
    </citation>
    <scope>NUCLEOTIDE SEQUENCE [LARGE SCALE GENOMIC DNA]</scope>
    <source>
        <strain evidence="2">KCTC 42182</strain>
    </source>
</reference>
<gene>
    <name evidence="1" type="ORF">ACFOOQ_19135</name>
</gene>
<comment type="caution">
    <text evidence="1">The sequence shown here is derived from an EMBL/GenBank/DDBJ whole genome shotgun (WGS) entry which is preliminary data.</text>
</comment>
<organism evidence="1 2">
    <name type="scientific">Ferrovibrio xuzhouensis</name>
    <dbReference type="NCBI Taxonomy" id="1576914"/>
    <lineage>
        <taxon>Bacteria</taxon>
        <taxon>Pseudomonadati</taxon>
        <taxon>Pseudomonadota</taxon>
        <taxon>Alphaproteobacteria</taxon>
        <taxon>Rhodospirillales</taxon>
        <taxon>Rhodospirillaceae</taxon>
        <taxon>Ferrovibrio</taxon>
    </lineage>
</organism>
<accession>A0ABV7VJJ6</accession>
<keyword evidence="2" id="KW-1185">Reference proteome</keyword>
<dbReference type="EMBL" id="JBHRYJ010000005">
    <property type="protein sequence ID" value="MFC3677675.1"/>
    <property type="molecule type" value="Genomic_DNA"/>
</dbReference>